<dbReference type="CDD" id="cd11304">
    <property type="entry name" value="Cadherin_repeat"/>
    <property type="match status" value="1"/>
</dbReference>
<dbReference type="SMART" id="SM00112">
    <property type="entry name" value="CA"/>
    <property type="match status" value="1"/>
</dbReference>
<dbReference type="InterPro" id="IPR032179">
    <property type="entry name" value="Cry22Aa_Ig-like"/>
</dbReference>
<evidence type="ECO:0000313" key="6">
    <source>
        <dbReference type="Proteomes" id="UP000576550"/>
    </source>
</evidence>
<dbReference type="InterPro" id="IPR013783">
    <property type="entry name" value="Ig-like_fold"/>
</dbReference>
<dbReference type="InterPro" id="IPR002126">
    <property type="entry name" value="Cadherin-like_dom"/>
</dbReference>
<dbReference type="GO" id="GO:0016020">
    <property type="term" value="C:membrane"/>
    <property type="evidence" value="ECO:0007669"/>
    <property type="project" value="InterPro"/>
</dbReference>
<feature type="compositionally biased region" description="Basic and acidic residues" evidence="1">
    <location>
        <begin position="906"/>
        <end position="916"/>
    </location>
</feature>
<dbReference type="Pfam" id="PF16403">
    <property type="entry name" value="Bact_surface_Ig-like"/>
    <property type="match status" value="1"/>
</dbReference>
<feature type="domain" description="Cadherin" evidence="4">
    <location>
        <begin position="762"/>
        <end position="856"/>
    </location>
</feature>
<protein>
    <submittedName>
        <fullName evidence="5">DUF5011 domain-containing protein</fullName>
    </submittedName>
</protein>
<proteinExistence type="predicted"/>
<dbReference type="GO" id="GO:0007156">
    <property type="term" value="P:homophilic cell adhesion via plasma membrane adhesion molecules"/>
    <property type="evidence" value="ECO:0007669"/>
    <property type="project" value="InterPro"/>
</dbReference>
<dbReference type="EMBL" id="DUTP01000005">
    <property type="protein sequence ID" value="HHX99652.1"/>
    <property type="molecule type" value="Genomic_DNA"/>
</dbReference>
<evidence type="ECO:0000256" key="3">
    <source>
        <dbReference type="SAM" id="SignalP"/>
    </source>
</evidence>
<dbReference type="AlphaFoldDB" id="A0A832QFQ2"/>
<dbReference type="GO" id="GO:0005509">
    <property type="term" value="F:calcium ion binding"/>
    <property type="evidence" value="ECO:0007669"/>
    <property type="project" value="InterPro"/>
</dbReference>
<accession>A0A832QFQ2</accession>
<name>A0A832QFQ2_9BACT</name>
<organism evidence="5 6">
    <name type="scientific">Candidatus Dojkabacteria bacterium</name>
    <dbReference type="NCBI Taxonomy" id="2099670"/>
    <lineage>
        <taxon>Bacteria</taxon>
        <taxon>Candidatus Dojkabacteria</taxon>
    </lineage>
</organism>
<dbReference type="SUPFAM" id="SSF49452">
    <property type="entry name" value="Starch-binding domain-like"/>
    <property type="match status" value="1"/>
</dbReference>
<evidence type="ECO:0000256" key="1">
    <source>
        <dbReference type="SAM" id="MobiDB-lite"/>
    </source>
</evidence>
<dbReference type="Gene3D" id="2.60.40.10">
    <property type="entry name" value="Immunoglobulins"/>
    <property type="match status" value="1"/>
</dbReference>
<keyword evidence="2" id="KW-1133">Transmembrane helix</keyword>
<feature type="signal peptide" evidence="3">
    <location>
        <begin position="1"/>
        <end position="21"/>
    </location>
</feature>
<dbReference type="SUPFAM" id="SSF49313">
    <property type="entry name" value="Cadherin-like"/>
    <property type="match status" value="1"/>
</dbReference>
<feature type="transmembrane region" description="Helical" evidence="2">
    <location>
        <begin position="1012"/>
        <end position="1030"/>
    </location>
</feature>
<dbReference type="PROSITE" id="PS50268">
    <property type="entry name" value="CADHERIN_2"/>
    <property type="match status" value="1"/>
</dbReference>
<comment type="caution">
    <text evidence="5">The sequence shown here is derived from an EMBL/GenBank/DDBJ whole genome shotgun (WGS) entry which is preliminary data.</text>
</comment>
<keyword evidence="3" id="KW-0732">Signal</keyword>
<feature type="chain" id="PRO_5032558903" evidence="3">
    <location>
        <begin position="22"/>
        <end position="1036"/>
    </location>
</feature>
<dbReference type="InterPro" id="IPR015919">
    <property type="entry name" value="Cadherin-like_sf"/>
</dbReference>
<dbReference type="Pfam" id="PF00028">
    <property type="entry name" value="Cadherin"/>
    <property type="match status" value="1"/>
</dbReference>
<dbReference type="Gene3D" id="2.60.40.1120">
    <property type="entry name" value="Carboxypeptidase-like, regulatory domain"/>
    <property type="match status" value="1"/>
</dbReference>
<evidence type="ECO:0000259" key="4">
    <source>
        <dbReference type="PROSITE" id="PS50268"/>
    </source>
</evidence>
<feature type="region of interest" description="Disordered" evidence="1">
    <location>
        <begin position="891"/>
        <end position="916"/>
    </location>
</feature>
<reference evidence="5 6" key="1">
    <citation type="journal article" date="2020" name="Biotechnol. Biofuels">
        <title>New insights from the biogas microbiome by comprehensive genome-resolved metagenomics of nearly 1600 species originating from multiple anaerobic digesters.</title>
        <authorList>
            <person name="Campanaro S."/>
            <person name="Treu L."/>
            <person name="Rodriguez-R L.M."/>
            <person name="Kovalovszki A."/>
            <person name="Ziels R.M."/>
            <person name="Maus I."/>
            <person name="Zhu X."/>
            <person name="Kougias P.G."/>
            <person name="Basile A."/>
            <person name="Luo G."/>
            <person name="Schluter A."/>
            <person name="Konstantinidis K.T."/>
            <person name="Angelidaki I."/>
        </authorList>
    </citation>
    <scope>NUCLEOTIDE SEQUENCE [LARGE SCALE GENOMIC DNA]</scope>
    <source>
        <strain evidence="5">AS05jafATM_89</strain>
    </source>
</reference>
<dbReference type="Gene3D" id="2.60.40.60">
    <property type="entry name" value="Cadherins"/>
    <property type="match status" value="1"/>
</dbReference>
<sequence length="1036" mass="115105">MLKKITPILLAVIAIFTFYSAFETTTSPSIKKEALAGYTITEFNGINAYAELGDTYILQDEGDYLEFTAKWNDMSSAYNGTLGLFGVGGTLPNTVGWHSATGFRVRDNDSNWLVYTVNGVNQAELHKYKVLITSTGVELFIDDVTRGTKAFAQPIHVSNIANAYGGNFVNASVKDFTIHTDALGTLSSSNIFNDLTCHNCTTTFVDEPPVITLNGDPFMNIPLGEQFVDPGATVVDDVDGNLSATATGTVDTNRTGRYYITYTATDSGGNTATTNRTVQVELGVDSGETATEFNGVNAYATLDKTYILQDDGDYIEFEAKWNDMSSAYQGTLGLFGVTGGANQTMGWNNPSLFAIRGSSNTWMDFYPPTPVNQAVYNRYKVLINGTNVELYINDVLQGSTALIETISIRNIGNTYGSRFVDASVKSVNIHTWANGTLYSTDINNDLDCVNCTTSKVYKNQIDSSYMLLNIQDKDITIYKPYGTEYIAYNFFRFIKDSTNADSWLLGRTYLTDENFATKRTIVTSGNWETAIKISNASDFMGSQAHGDELLTDFSIELDGHEIDYTEFGFRKTKQLDIYQDSNLFAPEGLSNVGENVATSEKHWTFHFDRDNYLTQKTTWLTVENLVDSYLFMVPINRTDSIGQITDTSMVAPLYVKENVAGTHSQTNYVGDQMGGRAVVYGKDTGFFSDVTVLEGWNDNSRYFTSTAPQYNKMYFDFSDVYTTTVGEVFDTKVMFEVGKENNTAPLFTTHSEFVVDENEAYIGQIVATDTQLPKQTHTYSITGGADASKFTIEPATGKLYFVSAPDYENPTQAGDVPNRYVVEVTATDNPRFESLSSTQTISIYVLDVDETTPPVTPPDTPPVKPPVIPTPLDPKPVAKPKNLIAQYLNPVAEQTETTDATEEKEEDKSETSETIEKSTTLTLYKDLRVKVYDKSRKPVKGARVEIHSKVRTEITDKNGEAYFKNVEVGKHTMIISYKGQKDERTIDLTNDNEEGEEIEINVQLEKTNKPNYWLIGIIVILVILIGYAIFKKKEDK</sequence>
<keyword evidence="2" id="KW-0812">Transmembrane</keyword>
<evidence type="ECO:0000313" key="5">
    <source>
        <dbReference type="EMBL" id="HHX99652.1"/>
    </source>
</evidence>
<evidence type="ECO:0000256" key="2">
    <source>
        <dbReference type="SAM" id="Phobius"/>
    </source>
</evidence>
<dbReference type="GO" id="GO:0030246">
    <property type="term" value="F:carbohydrate binding"/>
    <property type="evidence" value="ECO:0007669"/>
    <property type="project" value="InterPro"/>
</dbReference>
<gene>
    <name evidence="5" type="ORF">GX533_03215</name>
</gene>
<dbReference type="Pfam" id="PF13620">
    <property type="entry name" value="CarboxypepD_reg"/>
    <property type="match status" value="1"/>
</dbReference>
<dbReference type="Proteomes" id="UP000576550">
    <property type="component" value="Unassembled WGS sequence"/>
</dbReference>
<keyword evidence="2" id="KW-0472">Membrane</keyword>
<dbReference type="InterPro" id="IPR013784">
    <property type="entry name" value="Carb-bd-like_fold"/>
</dbReference>